<dbReference type="PROSITE" id="PS00198">
    <property type="entry name" value="4FE4S_FER_1"/>
    <property type="match status" value="1"/>
</dbReference>
<dbReference type="Gene3D" id="3.30.70.20">
    <property type="match status" value="1"/>
</dbReference>
<keyword evidence="6" id="KW-0249">Electron transport</keyword>
<evidence type="ECO:0000256" key="4">
    <source>
        <dbReference type="ARBA" id="ARBA00022448"/>
    </source>
</evidence>
<keyword evidence="9" id="KW-0535">Nitrogen fixation</keyword>
<evidence type="ECO:0000259" key="10">
    <source>
        <dbReference type="PROSITE" id="PS51379"/>
    </source>
</evidence>
<dbReference type="GO" id="GO:0051536">
    <property type="term" value="F:iron-sulfur cluster binding"/>
    <property type="evidence" value="ECO:0007669"/>
    <property type="project" value="UniProtKB-KW"/>
</dbReference>
<accession>A0A8D5ZET7</accession>
<evidence type="ECO:0000256" key="3">
    <source>
        <dbReference type="ARBA" id="ARBA00020378"/>
    </source>
</evidence>
<dbReference type="AlphaFoldDB" id="A0A8D5ZET7"/>
<evidence type="ECO:0000313" key="12">
    <source>
        <dbReference type="Proteomes" id="UP000825123"/>
    </source>
</evidence>
<comment type="similarity">
    <text evidence="2">To ferredoxins from P.putida and C.tartarivorum, ferredoxin I from A.vinelandii, ferredoxin II from D.desulfuricans.</text>
</comment>
<evidence type="ECO:0000256" key="8">
    <source>
        <dbReference type="ARBA" id="ARBA00023014"/>
    </source>
</evidence>
<organism evidence="11 12">
    <name type="scientific">Stygiolobus caldivivus</name>
    <dbReference type="NCBI Taxonomy" id="2824673"/>
    <lineage>
        <taxon>Archaea</taxon>
        <taxon>Thermoproteota</taxon>
        <taxon>Thermoprotei</taxon>
        <taxon>Sulfolobales</taxon>
        <taxon>Sulfolobaceae</taxon>
        <taxon>Stygiolobus</taxon>
    </lineage>
</organism>
<dbReference type="InterPro" id="IPR007859">
    <property type="entry name" value="ETF-QO/FixX_C"/>
</dbReference>
<keyword evidence="8" id="KW-0411">Iron-sulfur</keyword>
<gene>
    <name evidence="11" type="ORF">KN1_11650</name>
</gene>
<dbReference type="InterPro" id="IPR017900">
    <property type="entry name" value="4Fe4S_Fe_S_CS"/>
</dbReference>
<dbReference type="PROSITE" id="PS51379">
    <property type="entry name" value="4FE4S_FER_2"/>
    <property type="match status" value="1"/>
</dbReference>
<dbReference type="InterPro" id="IPR017896">
    <property type="entry name" value="4Fe4S_Fe-S-bd"/>
</dbReference>
<evidence type="ECO:0000256" key="6">
    <source>
        <dbReference type="ARBA" id="ARBA00022982"/>
    </source>
</evidence>
<dbReference type="KEGG" id="csty:KN1_11650"/>
<evidence type="ECO:0000256" key="7">
    <source>
        <dbReference type="ARBA" id="ARBA00023004"/>
    </source>
</evidence>
<dbReference type="PIRSF" id="PIRSF036548">
    <property type="entry name" value="Fdx_FixX"/>
    <property type="match status" value="1"/>
</dbReference>
<dbReference type="Pfam" id="PF05187">
    <property type="entry name" value="Fer4_ETF_QO"/>
    <property type="match status" value="1"/>
</dbReference>
<keyword evidence="7" id="KW-0408">Iron</keyword>
<keyword evidence="4" id="KW-0813">Transport</keyword>
<keyword evidence="12" id="KW-1185">Reference proteome</keyword>
<dbReference type="InterPro" id="IPR012206">
    <property type="entry name" value="Fd_FixX"/>
</dbReference>
<evidence type="ECO:0000256" key="2">
    <source>
        <dbReference type="ARBA" id="ARBA00009192"/>
    </source>
</evidence>
<protein>
    <recommendedName>
        <fullName evidence="3">Ferredoxin-like protein</fullName>
    </recommendedName>
</protein>
<dbReference type="PANTHER" id="PTHR43082:SF3">
    <property type="entry name" value="FERREDOXIN-LIKE PROTEIN YDIT"/>
    <property type="match status" value="1"/>
</dbReference>
<proteinExistence type="predicted"/>
<dbReference type="PANTHER" id="PTHR43082">
    <property type="entry name" value="FERREDOXIN-LIKE"/>
    <property type="match status" value="1"/>
</dbReference>
<evidence type="ECO:0000256" key="5">
    <source>
        <dbReference type="ARBA" id="ARBA00022723"/>
    </source>
</evidence>
<evidence type="ECO:0000313" key="11">
    <source>
        <dbReference type="EMBL" id="BCU69868.1"/>
    </source>
</evidence>
<feature type="domain" description="4Fe-4S ferredoxin-type" evidence="10">
    <location>
        <begin position="68"/>
        <end position="97"/>
    </location>
</feature>
<keyword evidence="5" id="KW-0479">Metal-binding</keyword>
<dbReference type="EMBL" id="AP024597">
    <property type="protein sequence ID" value="BCU69868.1"/>
    <property type="molecule type" value="Genomic_DNA"/>
</dbReference>
<evidence type="ECO:0000256" key="1">
    <source>
        <dbReference type="ARBA" id="ARBA00003208"/>
    </source>
</evidence>
<reference evidence="11 12" key="1">
    <citation type="submission" date="2021-04" db="EMBL/GenBank/DDBJ databases">
        <title>Complete genome sequence of Stygiolobus sp. KN-1.</title>
        <authorList>
            <person name="Nakamura K."/>
            <person name="Sakai H."/>
            <person name="Kurosawa N."/>
        </authorList>
    </citation>
    <scope>NUCLEOTIDE SEQUENCE [LARGE SCALE GENOMIC DNA]</scope>
    <source>
        <strain evidence="11 12">KN-1</strain>
    </source>
</reference>
<sequence length="108" mass="12593">MGYVKALDLRVRGGRMRIEERLYTLRYKRDEQPHLMVKDQELCKRCNEEYGSPCIGVCPANVYSFVKDRLVVSYENCVECGACKIVCPFNNIIWKYPRYGLGIALRYG</sequence>
<dbReference type="GO" id="GO:0016491">
    <property type="term" value="F:oxidoreductase activity"/>
    <property type="evidence" value="ECO:0007669"/>
    <property type="project" value="UniProtKB-ARBA"/>
</dbReference>
<evidence type="ECO:0000256" key="9">
    <source>
        <dbReference type="ARBA" id="ARBA00023231"/>
    </source>
</evidence>
<dbReference type="SUPFAM" id="SSF54862">
    <property type="entry name" value="4Fe-4S ferredoxins"/>
    <property type="match status" value="1"/>
</dbReference>
<name>A0A8D5ZET7_9CREN</name>
<comment type="function">
    <text evidence="1">Could be a 3Fe-4S cluster-containing protein.</text>
</comment>
<dbReference type="Proteomes" id="UP000825123">
    <property type="component" value="Chromosome"/>
</dbReference>
<dbReference type="GO" id="GO:0005506">
    <property type="term" value="F:iron ion binding"/>
    <property type="evidence" value="ECO:0007669"/>
    <property type="project" value="InterPro"/>
</dbReference>